<gene>
    <name evidence="2" type="ORF">EAH86_03830</name>
</gene>
<accession>A0A502D3W8</accession>
<dbReference type="SUPFAM" id="SSF53383">
    <property type="entry name" value="PLP-dependent transferases"/>
    <property type="match status" value="1"/>
</dbReference>
<dbReference type="InterPro" id="IPR015421">
    <property type="entry name" value="PyrdxlP-dep_Trfase_major"/>
</dbReference>
<dbReference type="EMBL" id="RCZM01000001">
    <property type="protein sequence ID" value="TPG19888.1"/>
    <property type="molecule type" value="Genomic_DNA"/>
</dbReference>
<sequence length="400" mass="44229">MDDHPVSARSVQIQQAESFRMLFDFARKSGYQERRLEPGVLDFTFGDPHELPQPSYVKALREAALPKDELWFAYKFSQVSAQAAAADSLSRHLGVTWPPDRIRMTTGGFGAIATSLKSVADPGDEVIFSLPPWFLYESLALEAGLMPVKVRIDPQTFDLDLAAIEAAITPRTRVVIVNTPNNPTGRIYPEATLRALAGLLDAASARHGRRIYLISDEPYNRLVFDGARFVSPAQFYPHTLLCYSYGKTLLSPGQRLGYLALPPSMPQEVADAVIEAVESVQIAAGWLFPNNVMQYATPRLEELSIDVAHLQAKRDFMVAGLRALGYELETPEATFYLFPRSPVPDDESFVRLLSDLGVLVMPGRIFETPGFFRICITATMESIEASLPRFATALAQARGG</sequence>
<dbReference type="GO" id="GO:0030170">
    <property type="term" value="F:pyridoxal phosphate binding"/>
    <property type="evidence" value="ECO:0007669"/>
    <property type="project" value="InterPro"/>
</dbReference>
<name>A0A502D3W8_9MICO</name>
<keyword evidence="3" id="KW-1185">Reference proteome</keyword>
<evidence type="ECO:0000313" key="3">
    <source>
        <dbReference type="Proteomes" id="UP000317722"/>
    </source>
</evidence>
<reference evidence="2 3" key="1">
    <citation type="journal article" date="2019" name="Environ. Microbiol.">
        <title>Species interactions and distinct microbial communities in high Arctic permafrost affected cryosols are associated with the CH4 and CO2 gas fluxes.</title>
        <authorList>
            <person name="Altshuler I."/>
            <person name="Hamel J."/>
            <person name="Turney S."/>
            <person name="Magnuson E."/>
            <person name="Levesque R."/>
            <person name="Greer C."/>
            <person name="Whyte L.G."/>
        </authorList>
    </citation>
    <scope>NUCLEOTIDE SEQUENCE [LARGE SCALE GENOMIC DNA]</scope>
    <source>
        <strain evidence="2 3">S9.3A</strain>
    </source>
</reference>
<comment type="caution">
    <text evidence="2">The sequence shown here is derived from an EMBL/GenBank/DDBJ whole genome shotgun (WGS) entry which is preliminary data.</text>
</comment>
<protein>
    <submittedName>
        <fullName evidence="2">Aminotransferase class I/II-fold pyridoxal phosphate-dependent enzyme</fullName>
    </submittedName>
</protein>
<dbReference type="CDD" id="cd00609">
    <property type="entry name" value="AAT_like"/>
    <property type="match status" value="1"/>
</dbReference>
<dbReference type="RefSeq" id="WP_140737247.1">
    <property type="nucleotide sequence ID" value="NZ_RCZM01000001.1"/>
</dbReference>
<dbReference type="InterPro" id="IPR015424">
    <property type="entry name" value="PyrdxlP-dep_Trfase"/>
</dbReference>
<evidence type="ECO:0000313" key="2">
    <source>
        <dbReference type="EMBL" id="TPG19888.1"/>
    </source>
</evidence>
<dbReference type="Proteomes" id="UP000317722">
    <property type="component" value="Unassembled WGS sequence"/>
</dbReference>
<feature type="domain" description="Aminotransferase class I/classII large" evidence="1">
    <location>
        <begin position="40"/>
        <end position="381"/>
    </location>
</feature>
<dbReference type="InterPro" id="IPR004839">
    <property type="entry name" value="Aminotransferase_I/II_large"/>
</dbReference>
<proteinExistence type="predicted"/>
<dbReference type="OrthoDB" id="9763453at2"/>
<organism evidence="2 3">
    <name type="scientific">Pedococcus bigeumensis</name>
    <dbReference type="NCBI Taxonomy" id="433644"/>
    <lineage>
        <taxon>Bacteria</taxon>
        <taxon>Bacillati</taxon>
        <taxon>Actinomycetota</taxon>
        <taxon>Actinomycetes</taxon>
        <taxon>Micrococcales</taxon>
        <taxon>Intrasporangiaceae</taxon>
        <taxon>Pedococcus</taxon>
    </lineage>
</organism>
<evidence type="ECO:0000259" key="1">
    <source>
        <dbReference type="Pfam" id="PF00155"/>
    </source>
</evidence>
<keyword evidence="2" id="KW-0808">Transferase</keyword>
<keyword evidence="2" id="KW-0032">Aminotransferase</keyword>
<dbReference type="PANTHER" id="PTHR42691">
    <property type="entry name" value="ASPARTATE AMINOTRANSFERASE YHDR-RELATED"/>
    <property type="match status" value="1"/>
</dbReference>
<dbReference type="Pfam" id="PF00155">
    <property type="entry name" value="Aminotran_1_2"/>
    <property type="match status" value="1"/>
</dbReference>
<dbReference type="Gene3D" id="3.40.640.10">
    <property type="entry name" value="Type I PLP-dependent aspartate aminotransferase-like (Major domain)"/>
    <property type="match status" value="1"/>
</dbReference>
<dbReference type="GO" id="GO:0008483">
    <property type="term" value="F:transaminase activity"/>
    <property type="evidence" value="ECO:0007669"/>
    <property type="project" value="UniProtKB-KW"/>
</dbReference>
<dbReference type="PANTHER" id="PTHR42691:SF1">
    <property type="entry name" value="ASPARTATE AMINOTRANSFERASE YHDR-RELATED"/>
    <property type="match status" value="1"/>
</dbReference>
<dbReference type="AlphaFoldDB" id="A0A502D3W8"/>